<protein>
    <recommendedName>
        <fullName evidence="2">Band 7 domain-containing protein</fullName>
    </recommendedName>
</protein>
<feature type="coiled-coil region" evidence="1">
    <location>
        <begin position="254"/>
        <end position="323"/>
    </location>
</feature>
<organism evidence="3">
    <name type="scientific">marine sediment metagenome</name>
    <dbReference type="NCBI Taxonomy" id="412755"/>
    <lineage>
        <taxon>unclassified sequences</taxon>
        <taxon>metagenomes</taxon>
        <taxon>ecological metagenomes</taxon>
    </lineage>
</organism>
<gene>
    <name evidence="3" type="ORF">LCGC14_2479170</name>
</gene>
<accession>A0A0F9B834</accession>
<sequence length="415" mass="46217">YIYHVRTILGQEKAVDDVGYNMYLFGRINAWKKAMTVQASDTPQLAVNAETESISASANLKAQTLIFLDQVDAEVEATVRFRLPSDEESFLEMAREYRTPENLLRTSLIPAFRETLQANASLMSAEEYFTGGRTAFNRDFIDQMSHGVYVVKRIESIAESIAGKAAAARATANASLGESQVAYEEDDQVILIVEKQLDKTGQPIRKDQAFLEWGIVVIEGRVTNLEPNSAFVERMAQRQQASADRSIARERRIQEEEERLLAIARADRNIAERQGEAKVDQIERTTKQETVKQIAVTKAEQVKAEAEIQKLTAEIKLERARIDAEAVQVAADAESYKKRVILQADNALAQKLEAEIKIQAGWAKAYSLRPVPTTVFGGGGTASGSIDEVQRFLQLKTAEAANNLSYNREVAVQKK</sequence>
<comment type="caution">
    <text evidence="3">The sequence shown here is derived from an EMBL/GenBank/DDBJ whole genome shotgun (WGS) entry which is preliminary data.</text>
</comment>
<dbReference type="Pfam" id="PF01145">
    <property type="entry name" value="Band_7"/>
    <property type="match status" value="1"/>
</dbReference>
<dbReference type="InterPro" id="IPR001107">
    <property type="entry name" value="Band_7"/>
</dbReference>
<keyword evidence="1" id="KW-0175">Coiled coil</keyword>
<evidence type="ECO:0000256" key="1">
    <source>
        <dbReference type="SAM" id="Coils"/>
    </source>
</evidence>
<evidence type="ECO:0000313" key="3">
    <source>
        <dbReference type="EMBL" id="KKL18074.1"/>
    </source>
</evidence>
<name>A0A0F9B834_9ZZZZ</name>
<dbReference type="AlphaFoldDB" id="A0A0F9B834"/>
<feature type="domain" description="Band 7" evidence="2">
    <location>
        <begin position="59"/>
        <end position="257"/>
    </location>
</feature>
<proteinExistence type="predicted"/>
<evidence type="ECO:0000259" key="2">
    <source>
        <dbReference type="Pfam" id="PF01145"/>
    </source>
</evidence>
<dbReference type="EMBL" id="LAZR01039011">
    <property type="protein sequence ID" value="KKL18074.1"/>
    <property type="molecule type" value="Genomic_DNA"/>
</dbReference>
<reference evidence="3" key="1">
    <citation type="journal article" date="2015" name="Nature">
        <title>Complex archaea that bridge the gap between prokaryotes and eukaryotes.</title>
        <authorList>
            <person name="Spang A."/>
            <person name="Saw J.H."/>
            <person name="Jorgensen S.L."/>
            <person name="Zaremba-Niedzwiedzka K."/>
            <person name="Martijn J."/>
            <person name="Lind A.E."/>
            <person name="van Eijk R."/>
            <person name="Schleper C."/>
            <person name="Guy L."/>
            <person name="Ettema T.J."/>
        </authorList>
    </citation>
    <scope>NUCLEOTIDE SEQUENCE</scope>
</reference>
<feature type="non-terminal residue" evidence="3">
    <location>
        <position position="1"/>
    </location>
</feature>